<dbReference type="PANTHER" id="PTHR43767">
    <property type="entry name" value="LONG-CHAIN-FATTY-ACID--COA LIGASE"/>
    <property type="match status" value="1"/>
</dbReference>
<dbReference type="eggNOG" id="COG0318">
    <property type="taxonomic scope" value="Bacteria"/>
</dbReference>
<dbReference type="InterPro" id="IPR045851">
    <property type="entry name" value="AMP-bd_C_sf"/>
</dbReference>
<dbReference type="Proteomes" id="UP000000716">
    <property type="component" value="Chromosome"/>
</dbReference>
<evidence type="ECO:0000313" key="4">
    <source>
        <dbReference type="Proteomes" id="UP000000716"/>
    </source>
</evidence>
<dbReference type="PANTHER" id="PTHR43767:SF1">
    <property type="entry name" value="NONRIBOSOMAL PEPTIDE SYNTHASE PES1 (EUROFUNG)-RELATED"/>
    <property type="match status" value="1"/>
</dbReference>
<dbReference type="AlphaFoldDB" id="C4L2M4"/>
<evidence type="ECO:0000259" key="1">
    <source>
        <dbReference type="Pfam" id="PF00501"/>
    </source>
</evidence>
<dbReference type="RefSeq" id="WP_012726401.1">
    <property type="nucleotide sequence ID" value="NC_012673.1"/>
</dbReference>
<dbReference type="OrthoDB" id="9778383at2"/>
<evidence type="ECO:0000259" key="2">
    <source>
        <dbReference type="Pfam" id="PF13193"/>
    </source>
</evidence>
<feature type="domain" description="AMP-binding enzyme C-terminal" evidence="2">
    <location>
        <begin position="426"/>
        <end position="500"/>
    </location>
</feature>
<dbReference type="InterPro" id="IPR020845">
    <property type="entry name" value="AMP-binding_CS"/>
</dbReference>
<dbReference type="InterPro" id="IPR000873">
    <property type="entry name" value="AMP-dep_synth/lig_dom"/>
</dbReference>
<dbReference type="STRING" id="360911.EAT1b_0350"/>
<dbReference type="HOGENOM" id="CLU_000022_59_0_9"/>
<dbReference type="InterPro" id="IPR050237">
    <property type="entry name" value="ATP-dep_AMP-bd_enzyme"/>
</dbReference>
<dbReference type="Pfam" id="PF13193">
    <property type="entry name" value="AMP-binding_C"/>
    <property type="match status" value="1"/>
</dbReference>
<reference evidence="3 4" key="1">
    <citation type="journal article" date="2011" name="J. Bacteriol.">
        <title>Complete genome sequence of the Thermophilic Bacterium Exiguobacterium sp. AT1b.</title>
        <authorList>
            <person name="Vishnivetskaya T.A."/>
            <person name="Lucas S."/>
            <person name="Copeland A."/>
            <person name="Lapidus A."/>
            <person name="Glavina Del Rio T."/>
            <person name="Dalin E."/>
            <person name="Tice H."/>
            <person name="Bruce D.C."/>
            <person name="Goodwin L.A."/>
            <person name="Pitluck S."/>
            <person name="Saunders E."/>
            <person name="Brettin T."/>
            <person name="Detter C."/>
            <person name="Han C."/>
            <person name="Larimer F."/>
            <person name="Land M.L."/>
            <person name="Hauser L.J."/>
            <person name="Kyrpides N.C."/>
            <person name="Ovchinnikova G."/>
            <person name="Kathariou S."/>
            <person name="Ramaley R.F."/>
            <person name="Rodrigues D.F."/>
            <person name="Hendrix C."/>
            <person name="Richardson P."/>
            <person name="Tiedje J.M."/>
        </authorList>
    </citation>
    <scope>NUCLEOTIDE SEQUENCE [LARGE SCALE GENOMIC DNA]</scope>
    <source>
        <strain evidence="4">ATCC BAA-1283 / AT1b</strain>
    </source>
</reference>
<accession>C4L2M4</accession>
<evidence type="ECO:0000313" key="3">
    <source>
        <dbReference type="EMBL" id="ACQ69282.1"/>
    </source>
</evidence>
<dbReference type="InterPro" id="IPR025110">
    <property type="entry name" value="AMP-bd_C"/>
</dbReference>
<dbReference type="Gene3D" id="3.30.300.30">
    <property type="match status" value="1"/>
</dbReference>
<dbReference type="GO" id="GO:0016878">
    <property type="term" value="F:acid-thiol ligase activity"/>
    <property type="evidence" value="ECO:0007669"/>
    <property type="project" value="UniProtKB-ARBA"/>
</dbReference>
<organism evidence="3 4">
    <name type="scientific">Exiguobacterium sp. (strain ATCC BAA-1283 / AT1b)</name>
    <dbReference type="NCBI Taxonomy" id="360911"/>
    <lineage>
        <taxon>Bacteria</taxon>
        <taxon>Bacillati</taxon>
        <taxon>Bacillota</taxon>
        <taxon>Bacilli</taxon>
        <taxon>Bacillales</taxon>
        <taxon>Bacillales Family XII. Incertae Sedis</taxon>
        <taxon>Exiguobacterium</taxon>
    </lineage>
</organism>
<dbReference type="KEGG" id="eat:EAT1b_0350"/>
<dbReference type="Gene3D" id="3.40.50.12780">
    <property type="entry name" value="N-terminal domain of ligase-like"/>
    <property type="match status" value="1"/>
</dbReference>
<dbReference type="PROSITE" id="PS00455">
    <property type="entry name" value="AMP_BINDING"/>
    <property type="match status" value="1"/>
</dbReference>
<gene>
    <name evidence="3" type="ordered locus">EAT1b_0350</name>
</gene>
<dbReference type="CDD" id="cd04433">
    <property type="entry name" value="AFD_class_I"/>
    <property type="match status" value="1"/>
</dbReference>
<keyword evidence="4" id="KW-1185">Reference proteome</keyword>
<feature type="domain" description="AMP-dependent synthetase/ligase" evidence="1">
    <location>
        <begin position="46"/>
        <end position="384"/>
    </location>
</feature>
<keyword evidence="3" id="KW-0436">Ligase</keyword>
<proteinExistence type="predicted"/>
<dbReference type="EMBL" id="CP001615">
    <property type="protein sequence ID" value="ACQ69282.1"/>
    <property type="molecule type" value="Genomic_DNA"/>
</dbReference>
<dbReference type="Pfam" id="PF00501">
    <property type="entry name" value="AMP-binding"/>
    <property type="match status" value="1"/>
</dbReference>
<dbReference type="InterPro" id="IPR042099">
    <property type="entry name" value="ANL_N_sf"/>
</dbReference>
<name>C4L2M4_EXISA</name>
<dbReference type="SUPFAM" id="SSF56801">
    <property type="entry name" value="Acetyl-CoA synthetase-like"/>
    <property type="match status" value="1"/>
</dbReference>
<sequence length="514" mass="57788">MVKLLKVLSQLHFLSPSNLGRLFVAIRQNGINLMLLFTLTERAGSRNTALVDSRETVTYQELKSRCEHLAHHLADQYGVKKGQKVAFLCKNHASFVQGMFAASRLGADIYMLHSSMSQLQFNRLVEEQPFDLLIYDDEFENLIENSSYERSTLVSYHEEKVSINSLSDSKRHKKGKLPAASSGKLVLLTGGTTGKPKQVTHRPSLFHFLAPFTALLNQLQLPSFNTAYIATPIYHGYGIAILLSFLALGKQVVIQESFDVQRACDLIRRHKVEVVTVVPLMIHKMLRHNPTSLHSLACIASGGAKLHPVLVREVHNELGSVLYNLYGTSEAGLNLIATPEDLHYDANTLGRRIPGGDLKVVKDGAEVEPGAIGEFCIRNKWSMQSRKNRWIQTGDVGYRDENGYYFLCGRTDDLIISAGNNIYPGEVETVLRDHPNVEDAAVIGIEDIYAGHILKAYVQVYDEVLTEETLVSWLRERVTTYQIPREIVFVKELPYTAVGKLDRKRLEMINHSCR</sequence>
<protein>
    <submittedName>
        <fullName evidence="3">AMP-dependent synthetase and ligase</fullName>
    </submittedName>
</protein>